<dbReference type="GO" id="GO:0005737">
    <property type="term" value="C:cytoplasm"/>
    <property type="evidence" value="ECO:0007669"/>
    <property type="project" value="TreeGrafter"/>
</dbReference>
<feature type="domain" description="Methyltransferase" evidence="1">
    <location>
        <begin position="419"/>
        <end position="541"/>
    </location>
</feature>
<dbReference type="PANTHER" id="PTHR13369:SF0">
    <property type="entry name" value="GLUTATHIONE S-TRANSFERASE C-TERMINAL DOMAIN-CONTAINING PROTEIN"/>
    <property type="match status" value="1"/>
</dbReference>
<dbReference type="PANTHER" id="PTHR13369">
    <property type="match status" value="1"/>
</dbReference>
<organism evidence="2 3">
    <name type="scientific">Strigamia maritima</name>
    <name type="common">European centipede</name>
    <name type="synonym">Geophilus maritimus</name>
    <dbReference type="NCBI Taxonomy" id="126957"/>
    <lineage>
        <taxon>Eukaryota</taxon>
        <taxon>Metazoa</taxon>
        <taxon>Ecdysozoa</taxon>
        <taxon>Arthropoda</taxon>
        <taxon>Myriapoda</taxon>
        <taxon>Chilopoda</taxon>
        <taxon>Pleurostigmophora</taxon>
        <taxon>Geophilomorpha</taxon>
        <taxon>Linotaeniidae</taxon>
        <taxon>Strigamia</taxon>
    </lineage>
</organism>
<dbReference type="Pfam" id="PF13679">
    <property type="entry name" value="Methyltransf_32"/>
    <property type="match status" value="1"/>
</dbReference>
<sequence length="635" mass="72438">MKQLYLEIFEYEQVLSVPLETFVVLFVLRYLKKCLKIVLVKSKKNESRFHVPSDVLDKYQIIFCEDKSLSFEMKNCILPAICVGENFYVTGLCAVLRRILKFNSGNDVSAISQKLLGFRGGCLTACAEVSLWTRFCEIDLLITTKQLLSTSSKKFHLPSDLLRLEKHLATPVRTHNIYKRRQHLAKEMKKLKRNEKKEKFPNLPNWLREESTLTCLKLTENGDQTVDDLIKQLSLNENFDENPAASNMFRNDYLPQLTHIYAEGTDMTLADIIFYPCIHHILVSLENKIEEMKLEIPLILRWYKLMKFDVNITSAMTDLSMQMDLLSDFLINDDFTFINYAQSSESLQENRDKNATQDPHRSSFTRQTEIDDIFEKIQRSNIEVISSSHPQKKVALDWTALPDVVHPSYGELPNSRILRKCQQVENLVSAILEIAHQGNIIVDFCSGGGHLGIVLAYLLPRCQIIMIDNKEESAARAYNRVQALGLTNAVLYQSNLDYFSGHFDIGTSLHACGVATDLVIQRCLDERAAFVVCPCCYGAVKDNHIITYPRSEKFNAAGISYQDYLVLSHSADQTHVNDPKTKQGKRCMELIDTDRLVQTTKYGYKSTLCTLIPSTCTPKNNLLIGLPQILSNVID</sequence>
<evidence type="ECO:0000313" key="3">
    <source>
        <dbReference type="Proteomes" id="UP000014500"/>
    </source>
</evidence>
<dbReference type="Proteomes" id="UP000014500">
    <property type="component" value="Unassembled WGS sequence"/>
</dbReference>
<dbReference type="OMA" id="WTRFCEV"/>
<evidence type="ECO:0000313" key="2">
    <source>
        <dbReference type="EnsemblMetazoa" id="SMAR007045-PA"/>
    </source>
</evidence>
<accession>T1J0J5</accession>
<dbReference type="AlphaFoldDB" id="T1J0J5"/>
<evidence type="ECO:0000259" key="1">
    <source>
        <dbReference type="Pfam" id="PF13679"/>
    </source>
</evidence>
<dbReference type="STRING" id="126957.T1J0J5"/>
<dbReference type="FunFam" id="3.40.50.150:FF:000725">
    <property type="entry name" value="Glutathione S-transferase, C-terminal domain-containing"/>
    <property type="match status" value="1"/>
</dbReference>
<keyword evidence="3" id="KW-1185">Reference proteome</keyword>
<protein>
    <recommendedName>
        <fullName evidence="1">Methyltransferase domain-containing protein</fullName>
    </recommendedName>
</protein>
<dbReference type="Gene3D" id="3.40.50.150">
    <property type="entry name" value="Vaccinia Virus protein VP39"/>
    <property type="match status" value="1"/>
</dbReference>
<dbReference type="PhylomeDB" id="T1J0J5"/>
<dbReference type="EnsemblMetazoa" id="SMAR007045-RA">
    <property type="protein sequence ID" value="SMAR007045-PA"/>
    <property type="gene ID" value="SMAR007045"/>
</dbReference>
<reference evidence="2" key="2">
    <citation type="submission" date="2015-02" db="UniProtKB">
        <authorList>
            <consortium name="EnsemblMetazoa"/>
        </authorList>
    </citation>
    <scope>IDENTIFICATION</scope>
</reference>
<proteinExistence type="predicted"/>
<dbReference type="EMBL" id="JH431735">
    <property type="status" value="NOT_ANNOTATED_CDS"/>
    <property type="molecule type" value="Genomic_DNA"/>
</dbReference>
<dbReference type="eggNOG" id="ENOG502QUFE">
    <property type="taxonomic scope" value="Eukaryota"/>
</dbReference>
<reference evidence="3" key="1">
    <citation type="submission" date="2011-05" db="EMBL/GenBank/DDBJ databases">
        <authorList>
            <person name="Richards S.R."/>
            <person name="Qu J."/>
            <person name="Jiang H."/>
            <person name="Jhangiani S.N."/>
            <person name="Agravi P."/>
            <person name="Goodspeed R."/>
            <person name="Gross S."/>
            <person name="Mandapat C."/>
            <person name="Jackson L."/>
            <person name="Mathew T."/>
            <person name="Pu L."/>
            <person name="Thornton R."/>
            <person name="Saada N."/>
            <person name="Wilczek-Boney K.B."/>
            <person name="Lee S."/>
            <person name="Kovar C."/>
            <person name="Wu Y."/>
            <person name="Scherer S.E."/>
            <person name="Worley K.C."/>
            <person name="Muzny D.M."/>
            <person name="Gibbs R."/>
        </authorList>
    </citation>
    <scope>NUCLEOTIDE SEQUENCE</scope>
    <source>
        <strain evidence="3">Brora</strain>
    </source>
</reference>
<name>T1J0J5_STRMM</name>
<dbReference type="InterPro" id="IPR029063">
    <property type="entry name" value="SAM-dependent_MTases_sf"/>
</dbReference>
<dbReference type="InterPro" id="IPR025714">
    <property type="entry name" value="Methyltranfer_dom"/>
</dbReference>
<dbReference type="SUPFAM" id="SSF53335">
    <property type="entry name" value="S-adenosyl-L-methionine-dependent methyltransferases"/>
    <property type="match status" value="1"/>
</dbReference>
<dbReference type="HOGENOM" id="CLU_013673_1_0_1"/>